<evidence type="ECO:0000256" key="1">
    <source>
        <dbReference type="ARBA" id="ARBA00001957"/>
    </source>
</evidence>
<name>A0A3S1B4W2_9BACT</name>
<dbReference type="InterPro" id="IPR009081">
    <property type="entry name" value="PP-bd_ACP"/>
</dbReference>
<keyword evidence="3" id="KW-0597">Phosphoprotein</keyword>
<dbReference type="PROSITE" id="PS52004">
    <property type="entry name" value="KS3_2"/>
    <property type="match status" value="1"/>
</dbReference>
<dbReference type="CDD" id="cd00833">
    <property type="entry name" value="PKS"/>
    <property type="match status" value="1"/>
</dbReference>
<dbReference type="Proteomes" id="UP000281028">
    <property type="component" value="Unassembled WGS sequence"/>
</dbReference>
<comment type="caution">
    <text evidence="5">The sequence shown here is derived from an EMBL/GenBank/DDBJ whole genome shotgun (WGS) entry which is preliminary data.</text>
</comment>
<gene>
    <name evidence="5" type="ORF">ECE50_002690</name>
</gene>
<dbReference type="InterPro" id="IPR001227">
    <property type="entry name" value="Ac_transferase_dom_sf"/>
</dbReference>
<keyword evidence="2" id="KW-0596">Phosphopantetheine</keyword>
<dbReference type="FunFam" id="1.10.1200.10:FF:000005">
    <property type="entry name" value="Nonribosomal peptide synthetase 1"/>
    <property type="match status" value="1"/>
</dbReference>
<dbReference type="SUPFAM" id="SSF51735">
    <property type="entry name" value="NAD(P)-binding Rossmann-fold domains"/>
    <property type="match status" value="1"/>
</dbReference>
<dbReference type="Pfam" id="PF16197">
    <property type="entry name" value="KAsynt_C_assoc"/>
    <property type="match status" value="1"/>
</dbReference>
<dbReference type="SMART" id="SM00823">
    <property type="entry name" value="PKS_PP"/>
    <property type="match status" value="1"/>
</dbReference>
<evidence type="ECO:0000256" key="3">
    <source>
        <dbReference type="ARBA" id="ARBA00022553"/>
    </source>
</evidence>
<dbReference type="InterPro" id="IPR016039">
    <property type="entry name" value="Thiolase-like"/>
</dbReference>
<dbReference type="Pfam" id="PF00109">
    <property type="entry name" value="ketoacyl-synt"/>
    <property type="match status" value="1"/>
</dbReference>
<dbReference type="Gene3D" id="3.40.366.10">
    <property type="entry name" value="Malonyl-Coenzyme A Acyl Carrier Protein, domain 2"/>
    <property type="match status" value="1"/>
</dbReference>
<dbReference type="SMART" id="SM00827">
    <property type="entry name" value="PKS_AT"/>
    <property type="match status" value="1"/>
</dbReference>
<comment type="cofactor">
    <cofactor evidence="1">
        <name>pantetheine 4'-phosphate</name>
        <dbReference type="ChEBI" id="CHEBI:47942"/>
    </cofactor>
</comment>
<dbReference type="OrthoDB" id="9778690at2"/>
<dbReference type="Pfam" id="PF08659">
    <property type="entry name" value="KR"/>
    <property type="match status" value="1"/>
</dbReference>
<dbReference type="Pfam" id="PF00550">
    <property type="entry name" value="PP-binding"/>
    <property type="match status" value="1"/>
</dbReference>
<dbReference type="SUPFAM" id="SSF55048">
    <property type="entry name" value="Probable ACP-binding domain of malonyl-CoA ACP transacylase"/>
    <property type="match status" value="1"/>
</dbReference>
<dbReference type="Gene3D" id="3.30.70.3290">
    <property type="match status" value="1"/>
</dbReference>
<keyword evidence="4" id="KW-0808">Transferase</keyword>
<dbReference type="PANTHER" id="PTHR43775">
    <property type="entry name" value="FATTY ACID SYNTHASE"/>
    <property type="match status" value="1"/>
</dbReference>
<dbReference type="GO" id="GO:0031177">
    <property type="term" value="F:phosphopantetheine binding"/>
    <property type="evidence" value="ECO:0007669"/>
    <property type="project" value="InterPro"/>
</dbReference>
<dbReference type="Gene3D" id="1.10.1200.10">
    <property type="entry name" value="ACP-like"/>
    <property type="match status" value="1"/>
</dbReference>
<dbReference type="InterPro" id="IPR036291">
    <property type="entry name" value="NAD(P)-bd_dom_sf"/>
</dbReference>
<dbReference type="InterPro" id="IPR016035">
    <property type="entry name" value="Acyl_Trfase/lysoPLipase"/>
</dbReference>
<dbReference type="InterPro" id="IPR014030">
    <property type="entry name" value="Ketoacyl_synth_N"/>
</dbReference>
<dbReference type="SUPFAM" id="SSF53901">
    <property type="entry name" value="Thiolase-like"/>
    <property type="match status" value="1"/>
</dbReference>
<dbReference type="InterPro" id="IPR050091">
    <property type="entry name" value="PKS_NRPS_Biosynth_Enz"/>
</dbReference>
<dbReference type="EMBL" id="RIAR02000001">
    <property type="protein sequence ID" value="NSL85721.1"/>
    <property type="molecule type" value="Genomic_DNA"/>
</dbReference>
<evidence type="ECO:0000256" key="4">
    <source>
        <dbReference type="ARBA" id="ARBA00022679"/>
    </source>
</evidence>
<dbReference type="InterPro" id="IPR032821">
    <property type="entry name" value="PKS_assoc"/>
</dbReference>
<dbReference type="InterPro" id="IPR014043">
    <property type="entry name" value="Acyl_transferase_dom"/>
</dbReference>
<dbReference type="Pfam" id="PF00698">
    <property type="entry name" value="Acyl_transf_1"/>
    <property type="match status" value="1"/>
</dbReference>
<accession>A0A3S1B4W2</accession>
<dbReference type="InterPro" id="IPR057326">
    <property type="entry name" value="KR_dom"/>
</dbReference>
<evidence type="ECO:0000256" key="2">
    <source>
        <dbReference type="ARBA" id="ARBA00022450"/>
    </source>
</evidence>
<dbReference type="PROSITE" id="PS50075">
    <property type="entry name" value="CARRIER"/>
    <property type="match status" value="1"/>
</dbReference>
<dbReference type="InterPro" id="IPR016036">
    <property type="entry name" value="Malonyl_transacylase_ACP-bd"/>
</dbReference>
<dbReference type="InterPro" id="IPR014031">
    <property type="entry name" value="Ketoacyl_synth_C"/>
</dbReference>
<dbReference type="GO" id="GO:0004312">
    <property type="term" value="F:fatty acid synthase activity"/>
    <property type="evidence" value="ECO:0007669"/>
    <property type="project" value="TreeGrafter"/>
</dbReference>
<keyword evidence="6" id="KW-1185">Reference proteome</keyword>
<dbReference type="Gene3D" id="3.40.47.10">
    <property type="match status" value="1"/>
</dbReference>
<dbReference type="InterPro" id="IPR020806">
    <property type="entry name" value="PKS_PP-bd"/>
</dbReference>
<dbReference type="SMART" id="SM00822">
    <property type="entry name" value="PKS_KR"/>
    <property type="match status" value="1"/>
</dbReference>
<dbReference type="SUPFAM" id="SSF52151">
    <property type="entry name" value="FabD/lysophospholipase-like"/>
    <property type="match status" value="1"/>
</dbReference>
<reference evidence="5" key="1">
    <citation type="submission" date="2020-05" db="EMBL/GenBank/DDBJ databases">
        <title>Chitinophaga laudate sp. nov., isolated from a tropical peat swamp.</title>
        <authorList>
            <person name="Goh C.B.S."/>
            <person name="Lee M.S."/>
            <person name="Parimannan S."/>
            <person name="Pasbakhsh P."/>
            <person name="Yule C.M."/>
            <person name="Rajandas H."/>
            <person name="Loke S."/>
            <person name="Croft L."/>
            <person name="Tan J.B.L."/>
        </authorList>
    </citation>
    <scope>NUCLEOTIDE SEQUENCE</scope>
    <source>
        <strain evidence="5">Mgbs1</strain>
    </source>
</reference>
<dbReference type="InterPro" id="IPR013968">
    <property type="entry name" value="PKS_KR"/>
</dbReference>
<sequence>MTTERKYTGLEIAITGISCQVPGAGNWRIFWENLKNGVESIHFMTEEEQRNLGIDDRIRQNSNYIPAVATIPQKHYFDAAFFDYTPMEAALMNPVHRVLHQCAWEALEDAGCNPDTLKGLIGIYVGAGDDANWRLYSRLKNTDAQQMDNFSLNNINNKDFLASLLAYKLNFKGPAFAVNTTCSTSLVAVNLACKSLLLGEARVALAGGITIRTELPRGYFYQEGMIFSADGHCRAFDKDATGTFTSEGVGMVVLKRLNDAIEDGDYIHAVIKGGNINNDGNRKVGFTSTSVEGQADCIRKAHKFAKVTPETITYVEAHGTGTRLGDPIEIEALNLAFNHNKDHNCAIGSVKTNIGHLDTAAGIAGLIKTALCLEHRQLVPSLHFKAANPEIDFGSGPFFVNTQLQPWERRNGHPLRAGVSSFGIGGTNAHAILEEAPAREASDAGRKYKLLAVSAKTAGSVERYLTSLHSFLEQHPDTNLADLSYTLQVGRKAFPFRSTLSFTGYEDLLRQLRQPPVVQRGAARNSIPVFLFPGQGSQYMNMALGLYEEEPLFRAQMEEGFALLQQLTGQDMKQVLFHAADGTLVNHTRYTQPLLFLVEYSLSRLLLSLGISPQYMLGHSIGEYVAACLSGVFSFEDALLVVSKRGELMERVSAGVMLSVPVSAAAAATMLTAGISLAAVNGPEQVVFSGDPEAMSGLKARLDAADIAYVQLHTSHAFHSQMQDSILPAFLSVLQQVKLNKPQLPFISNLTGDFIQDTAACSAQYWVDHLRNTVQFSAGIEKLLSLPGELVFIEVGAGHSLSSLLKQHRSQTPVTQVNLLRGVKIQEDDQQYFLSRLGELWRYGLSIDWDVYYQSARRRRISLPTYSFEPVKYPVEVDPFSGSLLSVVGQGLSDSGSLPDWIYHPLWKRGLPAAAQEGKQVFLLLGAAAAFNVSLQEQLRSRGHEVVMVTPGAGYQRLSPLHYEADLLSVADYTAVLADLQSAGITLTDILYTHGLDNSLREETLYLSLSYIAGALVRQGLMKDRRIAVVTDRLHQVQGDECGAARSAVLLGLVNVLPQEYAVNTINIDIIAATTSALPALTKELTAVWHRGDRIVALRGAHRWLCEYQQHRGEVTPGGTVLRPGGLYLVTGGLGNVGYVLSTYIRRRYNARLVLTGRRELSSLDDAAKDRLRQLQSGADHCSYHAADITDEESFRRLVAEIESTTGRIDGIIHTAGVIDERHFELISDITEENTQRLFSAKVSGIRVLEKVFGERRPDFIWVSSSLSAVLGGLGFSAYAAANLYMDHFLLRQQESGIRWRSVCLGGMAFSASQIAKEQGRQRATLKPEELSQLFEWSLECDGSPVLVQTVEPLSARLHRVYEVKKEVYLDEEPAATEMIKTERPALATAYVAPANATEEKLADIFGQFFGIDRIGTDDNFFELGGDSLKGMMLLKRVKNEFNVNITLTDFFHHQTVRMLSILVSDLQLITVKSQRTSKMVI</sequence>
<organism evidence="5 6">
    <name type="scientific">Chitinophaga solisilvae</name>
    <dbReference type="NCBI Taxonomy" id="1233460"/>
    <lineage>
        <taxon>Bacteria</taxon>
        <taxon>Pseudomonadati</taxon>
        <taxon>Bacteroidota</taxon>
        <taxon>Chitinophagia</taxon>
        <taxon>Chitinophagales</taxon>
        <taxon>Chitinophagaceae</taxon>
        <taxon>Chitinophaga</taxon>
    </lineage>
</organism>
<dbReference type="Gene3D" id="3.40.50.720">
    <property type="entry name" value="NAD(P)-binding Rossmann-like Domain"/>
    <property type="match status" value="1"/>
</dbReference>
<evidence type="ECO:0000313" key="6">
    <source>
        <dbReference type="Proteomes" id="UP000281028"/>
    </source>
</evidence>
<dbReference type="GO" id="GO:0006633">
    <property type="term" value="P:fatty acid biosynthetic process"/>
    <property type="evidence" value="ECO:0007669"/>
    <property type="project" value="TreeGrafter"/>
</dbReference>
<dbReference type="CDD" id="cd08953">
    <property type="entry name" value="KR_2_SDR_x"/>
    <property type="match status" value="1"/>
</dbReference>
<dbReference type="SMART" id="SM00825">
    <property type="entry name" value="PKS_KS"/>
    <property type="match status" value="1"/>
</dbReference>
<dbReference type="Gene3D" id="3.30.70.250">
    <property type="entry name" value="Malonyl-CoA ACP transacylase, ACP-binding"/>
    <property type="match status" value="1"/>
</dbReference>
<dbReference type="Pfam" id="PF02801">
    <property type="entry name" value="Ketoacyl-synt_C"/>
    <property type="match status" value="1"/>
</dbReference>
<dbReference type="SUPFAM" id="SSF47336">
    <property type="entry name" value="ACP-like"/>
    <property type="match status" value="1"/>
</dbReference>
<proteinExistence type="predicted"/>
<dbReference type="InterPro" id="IPR006162">
    <property type="entry name" value="Ppantetheine_attach_site"/>
</dbReference>
<dbReference type="InterPro" id="IPR020841">
    <property type="entry name" value="PKS_Beta-ketoAc_synthase_dom"/>
</dbReference>
<evidence type="ECO:0000313" key="5">
    <source>
        <dbReference type="EMBL" id="NSL85721.1"/>
    </source>
</evidence>
<dbReference type="InterPro" id="IPR036736">
    <property type="entry name" value="ACP-like_sf"/>
</dbReference>
<dbReference type="PANTHER" id="PTHR43775:SF51">
    <property type="entry name" value="INACTIVE PHENOLPHTHIOCEROL SYNTHESIS POLYKETIDE SYNTHASE TYPE I PKS1-RELATED"/>
    <property type="match status" value="1"/>
</dbReference>
<dbReference type="PROSITE" id="PS00012">
    <property type="entry name" value="PHOSPHOPANTETHEINE"/>
    <property type="match status" value="1"/>
</dbReference>
<protein>
    <submittedName>
        <fullName evidence="5">SDR family oxidoreductase</fullName>
    </submittedName>
</protein>